<evidence type="ECO:0000313" key="3">
    <source>
        <dbReference type="Proteomes" id="UP001529369"/>
    </source>
</evidence>
<feature type="compositionally biased region" description="Polar residues" evidence="1">
    <location>
        <begin position="157"/>
        <end position="167"/>
    </location>
</feature>
<comment type="caution">
    <text evidence="2">The sequence shown here is derived from an EMBL/GenBank/DDBJ whole genome shotgun (WGS) entry which is preliminary data.</text>
</comment>
<reference evidence="3" key="1">
    <citation type="journal article" date="2019" name="Int. J. Syst. Evol. Microbiol.">
        <title>The Global Catalogue of Microorganisms (GCM) 10K type strain sequencing project: providing services to taxonomists for standard genome sequencing and annotation.</title>
        <authorList>
            <consortium name="The Broad Institute Genomics Platform"/>
            <consortium name="The Broad Institute Genome Sequencing Center for Infectious Disease"/>
            <person name="Wu L."/>
            <person name="Ma J."/>
        </authorList>
    </citation>
    <scope>NUCLEOTIDE SEQUENCE [LARGE SCALE GENOMIC DNA]</scope>
    <source>
        <strain evidence="3">CECT 7131</strain>
    </source>
</reference>
<keyword evidence="3" id="KW-1185">Reference proteome</keyword>
<evidence type="ECO:0000313" key="2">
    <source>
        <dbReference type="EMBL" id="MDN3568909.1"/>
    </source>
</evidence>
<dbReference type="InterPro" id="IPR023393">
    <property type="entry name" value="START-like_dom_sf"/>
</dbReference>
<dbReference type="EMBL" id="JAUFPN010000311">
    <property type="protein sequence ID" value="MDN3568909.1"/>
    <property type="molecule type" value="Genomic_DNA"/>
</dbReference>
<gene>
    <name evidence="2" type="ORF">QWZ14_31410</name>
</gene>
<dbReference type="Pfam" id="PF10604">
    <property type="entry name" value="Polyketide_cyc2"/>
    <property type="match status" value="1"/>
</dbReference>
<organism evidence="2 3">
    <name type="scientific">Paeniroseomonas aquatica</name>
    <dbReference type="NCBI Taxonomy" id="373043"/>
    <lineage>
        <taxon>Bacteria</taxon>
        <taxon>Pseudomonadati</taxon>
        <taxon>Pseudomonadota</taxon>
        <taxon>Alphaproteobacteria</taxon>
        <taxon>Acetobacterales</taxon>
        <taxon>Acetobacteraceae</taxon>
        <taxon>Paeniroseomonas</taxon>
    </lineage>
</organism>
<name>A0ABT8AGP3_9PROT</name>
<accession>A0ABT8AGP3</accession>
<dbReference type="Proteomes" id="UP001529369">
    <property type="component" value="Unassembled WGS sequence"/>
</dbReference>
<dbReference type="Gene3D" id="3.30.530.20">
    <property type="match status" value="1"/>
</dbReference>
<sequence length="167" mass="17895">MGEYRGEIAIDRPAAEVFDFLSDIRNMPRYLPTVRKAAPSGEGKVAMQGEANGHPYHDEGWLKCDTGALRMQWGSDSKPDYGGEIAVQEAGSGAKVSLSMSLTAAPEVAARMQRDSGSVDHAMRQAMTRTLDAIKTACETPAEAPPRADDLPDSRPFGSSATLNPDI</sequence>
<dbReference type="RefSeq" id="WP_290321030.1">
    <property type="nucleotide sequence ID" value="NZ_JAUFPN010000311.1"/>
</dbReference>
<proteinExistence type="predicted"/>
<dbReference type="InterPro" id="IPR019587">
    <property type="entry name" value="Polyketide_cyclase/dehydratase"/>
</dbReference>
<evidence type="ECO:0000256" key="1">
    <source>
        <dbReference type="SAM" id="MobiDB-lite"/>
    </source>
</evidence>
<protein>
    <submittedName>
        <fullName evidence="2">SRPBCC family protein</fullName>
    </submittedName>
</protein>
<feature type="region of interest" description="Disordered" evidence="1">
    <location>
        <begin position="140"/>
        <end position="167"/>
    </location>
</feature>
<dbReference type="SUPFAM" id="SSF55961">
    <property type="entry name" value="Bet v1-like"/>
    <property type="match status" value="1"/>
</dbReference>